<organism evidence="1">
    <name type="scientific">Siphoviridae sp. ctoMB99</name>
    <dbReference type="NCBI Taxonomy" id="2826459"/>
    <lineage>
        <taxon>Viruses</taxon>
        <taxon>Duplodnaviria</taxon>
        <taxon>Heunggongvirae</taxon>
        <taxon>Uroviricota</taxon>
        <taxon>Caudoviricetes</taxon>
    </lineage>
</organism>
<name>A0A8S5MZ79_9CAUD</name>
<dbReference type="EMBL" id="BK015023">
    <property type="protein sequence ID" value="DAD87662.1"/>
    <property type="molecule type" value="Genomic_DNA"/>
</dbReference>
<evidence type="ECO:0000313" key="1">
    <source>
        <dbReference type="EMBL" id="DAD87662.1"/>
    </source>
</evidence>
<reference evidence="1" key="1">
    <citation type="journal article" date="2021" name="Proc. Natl. Acad. Sci. U.S.A.">
        <title>A Catalog of Tens of Thousands of Viruses from Human Metagenomes Reveals Hidden Associations with Chronic Diseases.</title>
        <authorList>
            <person name="Tisza M.J."/>
            <person name="Buck C.B."/>
        </authorList>
    </citation>
    <scope>NUCLEOTIDE SEQUENCE</scope>
    <source>
        <strain evidence="1">CtoMB99</strain>
    </source>
</reference>
<proteinExistence type="predicted"/>
<sequence>MIKHLTLEEIKKALREYPSAEPDNKKIVYYLHVTYAGKIVSDARLANETFSASRDMDEYFDGVPEEYGEDWGASCAWVEDQDDGRFADVCEDLLYDANEWLSKHEKVFSPYGWDGDEVEEGDTVYRGLNALREQLEKELPYDGRMWDLREVAIGADEDANAMWHPVELSNDGHVGITDCAVELDSEINVRTHGPIFIRFEKEEHFILDDDGEILEDESRTIKFY</sequence>
<accession>A0A8S5MZ79</accession>
<protein>
    <submittedName>
        <fullName evidence="1">Uncharacterized protein</fullName>
    </submittedName>
</protein>